<keyword evidence="2" id="KW-1003">Cell membrane</keyword>
<accession>A0ABP8J357</accession>
<evidence type="ECO:0000256" key="6">
    <source>
        <dbReference type="SAM" id="MobiDB-lite"/>
    </source>
</evidence>
<feature type="transmembrane region" description="Helical" evidence="7">
    <location>
        <begin position="350"/>
        <end position="370"/>
    </location>
</feature>
<keyword evidence="3 7" id="KW-0812">Transmembrane</keyword>
<feature type="transmembrane region" description="Helical" evidence="7">
    <location>
        <begin position="313"/>
        <end position="338"/>
    </location>
</feature>
<evidence type="ECO:0000313" key="9">
    <source>
        <dbReference type="Proteomes" id="UP001500635"/>
    </source>
</evidence>
<evidence type="ECO:0000256" key="5">
    <source>
        <dbReference type="ARBA" id="ARBA00023136"/>
    </source>
</evidence>
<evidence type="ECO:0000256" key="2">
    <source>
        <dbReference type="ARBA" id="ARBA00022475"/>
    </source>
</evidence>
<proteinExistence type="predicted"/>
<dbReference type="InterPro" id="IPR050189">
    <property type="entry name" value="MFS_Efflux_Transporters"/>
</dbReference>
<name>A0ABP8J357_9ACTN</name>
<feature type="transmembrane region" description="Helical" evidence="7">
    <location>
        <begin position="112"/>
        <end position="134"/>
    </location>
</feature>
<feature type="transmembrane region" description="Helical" evidence="7">
    <location>
        <begin position="59"/>
        <end position="82"/>
    </location>
</feature>
<evidence type="ECO:0000256" key="1">
    <source>
        <dbReference type="ARBA" id="ARBA00004651"/>
    </source>
</evidence>
<evidence type="ECO:0000256" key="3">
    <source>
        <dbReference type="ARBA" id="ARBA00022692"/>
    </source>
</evidence>
<dbReference type="InterPro" id="IPR011701">
    <property type="entry name" value="MFS"/>
</dbReference>
<dbReference type="RefSeq" id="WP_344990197.1">
    <property type="nucleotide sequence ID" value="NZ_BAABFR010000004.1"/>
</dbReference>
<feature type="region of interest" description="Disordered" evidence="6">
    <location>
        <begin position="1"/>
        <end position="20"/>
    </location>
</feature>
<organism evidence="8 9">
    <name type="scientific">Tsukamurella soli</name>
    <dbReference type="NCBI Taxonomy" id="644556"/>
    <lineage>
        <taxon>Bacteria</taxon>
        <taxon>Bacillati</taxon>
        <taxon>Actinomycetota</taxon>
        <taxon>Actinomycetes</taxon>
        <taxon>Mycobacteriales</taxon>
        <taxon>Tsukamurellaceae</taxon>
        <taxon>Tsukamurella</taxon>
    </lineage>
</organism>
<evidence type="ECO:0000313" key="8">
    <source>
        <dbReference type="EMBL" id="GAA4384160.1"/>
    </source>
</evidence>
<dbReference type="PANTHER" id="PTHR43124">
    <property type="entry name" value="PURINE EFFLUX PUMP PBUE"/>
    <property type="match status" value="1"/>
</dbReference>
<evidence type="ECO:0000256" key="4">
    <source>
        <dbReference type="ARBA" id="ARBA00022989"/>
    </source>
</evidence>
<reference evidence="9" key="1">
    <citation type="journal article" date="2019" name="Int. J. Syst. Evol. Microbiol.">
        <title>The Global Catalogue of Microorganisms (GCM) 10K type strain sequencing project: providing services to taxonomists for standard genome sequencing and annotation.</title>
        <authorList>
            <consortium name="The Broad Institute Genomics Platform"/>
            <consortium name="The Broad Institute Genome Sequencing Center for Infectious Disease"/>
            <person name="Wu L."/>
            <person name="Ma J."/>
        </authorList>
    </citation>
    <scope>NUCLEOTIDE SEQUENCE [LARGE SCALE GENOMIC DNA]</scope>
    <source>
        <strain evidence="9">JCM 17688</strain>
    </source>
</reference>
<dbReference type="Pfam" id="PF07690">
    <property type="entry name" value="MFS_1"/>
    <property type="match status" value="1"/>
</dbReference>
<gene>
    <name evidence="8" type="ORF">GCM10023147_04250</name>
</gene>
<feature type="transmembrane region" description="Helical" evidence="7">
    <location>
        <begin position="257"/>
        <end position="280"/>
    </location>
</feature>
<dbReference type="PANTHER" id="PTHR43124:SF10">
    <property type="entry name" value="PURINE EFFLUX PUMP PBUE"/>
    <property type="match status" value="1"/>
</dbReference>
<sequence length="403" mass="41220">MIESTPALPHTAVTDSSTPGSDRRILTFIGLYSAVLYTVLLIAPVIAGPLTDRFHLDSTQVGALFSCELGAFSLATVPAYLWLTRVSPVRAVTVCTAIVALGHLVSGFAPSFGVLIVVRIVTSLAAGSITVILLTLPRRTSDPGRAFGMFVVAQLVMGALILAVFPSIYAGHGVAPVYWTLAVLTALCLPAARLLRGIELYPTDDGATPPGADTPAAKRPVIRFAAGLAALFCFYVALSGVWTFMGKISAHAGNAAGSTSIVLSVATGAGIASALVATLLGESRLRGLYLVGGLAVMAAAVALLLGGPGLVQFLVAAVLFKFAWTFVLPYLLSGLAALPGGSHTMNTANLMIGGGFALGPILAGVLSNSGDFTTMIVVDAVLLLVALVLAVVLCGGRLVLDHA</sequence>
<keyword evidence="5 7" id="KW-0472">Membrane</keyword>
<dbReference type="EMBL" id="BAABFR010000004">
    <property type="protein sequence ID" value="GAA4384160.1"/>
    <property type="molecule type" value="Genomic_DNA"/>
</dbReference>
<evidence type="ECO:0000256" key="7">
    <source>
        <dbReference type="SAM" id="Phobius"/>
    </source>
</evidence>
<comment type="subcellular location">
    <subcellularLocation>
        <location evidence="1">Cell membrane</location>
        <topology evidence="1">Multi-pass membrane protein</topology>
    </subcellularLocation>
</comment>
<dbReference type="Gene3D" id="1.20.1250.20">
    <property type="entry name" value="MFS general substrate transporter like domains"/>
    <property type="match status" value="1"/>
</dbReference>
<feature type="transmembrane region" description="Helical" evidence="7">
    <location>
        <begin position="25"/>
        <end position="47"/>
    </location>
</feature>
<dbReference type="InterPro" id="IPR036259">
    <property type="entry name" value="MFS_trans_sf"/>
</dbReference>
<feature type="transmembrane region" description="Helical" evidence="7">
    <location>
        <begin position="224"/>
        <end position="245"/>
    </location>
</feature>
<dbReference type="Proteomes" id="UP001500635">
    <property type="component" value="Unassembled WGS sequence"/>
</dbReference>
<feature type="transmembrane region" description="Helical" evidence="7">
    <location>
        <begin position="287"/>
        <end position="307"/>
    </location>
</feature>
<dbReference type="SUPFAM" id="SSF103473">
    <property type="entry name" value="MFS general substrate transporter"/>
    <property type="match status" value="1"/>
</dbReference>
<feature type="transmembrane region" description="Helical" evidence="7">
    <location>
        <begin position="89"/>
        <end position="106"/>
    </location>
</feature>
<keyword evidence="9" id="KW-1185">Reference proteome</keyword>
<protein>
    <submittedName>
        <fullName evidence="8">MFS transporter</fullName>
    </submittedName>
</protein>
<comment type="caution">
    <text evidence="8">The sequence shown here is derived from an EMBL/GenBank/DDBJ whole genome shotgun (WGS) entry which is preliminary data.</text>
</comment>
<feature type="transmembrane region" description="Helical" evidence="7">
    <location>
        <begin position="176"/>
        <end position="195"/>
    </location>
</feature>
<feature type="transmembrane region" description="Helical" evidence="7">
    <location>
        <begin position="146"/>
        <end position="170"/>
    </location>
</feature>
<feature type="transmembrane region" description="Helical" evidence="7">
    <location>
        <begin position="376"/>
        <end position="400"/>
    </location>
</feature>
<keyword evidence="4 7" id="KW-1133">Transmembrane helix</keyword>